<accession>A0A2S2C5X8</accession>
<dbReference type="Proteomes" id="UP000245711">
    <property type="component" value="Plasmid pRB98"/>
</dbReference>
<protein>
    <submittedName>
        <fullName evidence="2">Uncharacterized protein</fullName>
    </submittedName>
</protein>
<evidence type="ECO:0000313" key="3">
    <source>
        <dbReference type="Proteomes" id="UP000245711"/>
    </source>
</evidence>
<feature type="compositionally biased region" description="Acidic residues" evidence="1">
    <location>
        <begin position="69"/>
        <end position="81"/>
    </location>
</feature>
<keyword evidence="3" id="KW-1185">Reference proteome</keyword>
<dbReference type="OrthoDB" id="4560881at2"/>
<feature type="region of interest" description="Disordered" evidence="1">
    <location>
        <begin position="1"/>
        <end position="114"/>
    </location>
</feature>
<dbReference type="AlphaFoldDB" id="A0A2S2C5X8"/>
<name>A0A2S2C5X8_9NOCA</name>
<dbReference type="KEGG" id="roz:CBI38_32570"/>
<gene>
    <name evidence="2" type="ORF">CBI38_32570</name>
</gene>
<dbReference type="EMBL" id="CP021355">
    <property type="protein sequence ID" value="AWK76223.1"/>
    <property type="molecule type" value="Genomic_DNA"/>
</dbReference>
<sequence length="239" mass="26050">MSARRRKAAFDPGALGDLDDILPSLSIVTETTADSPDPQPTAPANNREDAPLQVDAEPTAESPQPAPVPDEESTDAEELEPEPALPQPEAATLVAPPRRKAKPRSDTAPTRIAPPEVYLPPAVYTALRELTLNERHRDRATARAYGQVVLDAVEKHAHELQRHWTAEPVQTSGGLFKRRDVGTQPRRRRHSEIQARVPLAGIIASDTATLDALAEEWAAGSRSALVEQALRLYLDVRAD</sequence>
<dbReference type="RefSeq" id="WP_109335691.1">
    <property type="nucleotide sequence ID" value="NZ_CP021355.1"/>
</dbReference>
<evidence type="ECO:0000256" key="1">
    <source>
        <dbReference type="SAM" id="MobiDB-lite"/>
    </source>
</evidence>
<evidence type="ECO:0000313" key="2">
    <source>
        <dbReference type="EMBL" id="AWK76223.1"/>
    </source>
</evidence>
<organism evidence="2 3">
    <name type="scientific">Rhodococcus oxybenzonivorans</name>
    <dbReference type="NCBI Taxonomy" id="1990687"/>
    <lineage>
        <taxon>Bacteria</taxon>
        <taxon>Bacillati</taxon>
        <taxon>Actinomycetota</taxon>
        <taxon>Actinomycetes</taxon>
        <taxon>Mycobacteriales</taxon>
        <taxon>Nocardiaceae</taxon>
        <taxon>Rhodococcus</taxon>
    </lineage>
</organism>
<keyword evidence="2" id="KW-0614">Plasmid</keyword>
<proteinExistence type="predicted"/>
<reference evidence="2 3" key="1">
    <citation type="submission" date="2017-05" db="EMBL/GenBank/DDBJ databases">
        <title>Isolation of Rhodococcus sp. S2-17 biodegrading of BP-3.</title>
        <authorList>
            <person name="Lee Y."/>
            <person name="Kim K.H."/>
            <person name="Chun B.H."/>
            <person name="Jung H.S."/>
            <person name="Jeon C.O."/>
        </authorList>
    </citation>
    <scope>NUCLEOTIDE SEQUENCE [LARGE SCALE GENOMIC DNA]</scope>
    <source>
        <strain evidence="2 3">S2-17</strain>
        <plasmid evidence="3">prb98</plasmid>
    </source>
</reference>
<geneLocation type="plasmid" evidence="3">
    <name>prb98</name>
</geneLocation>